<keyword evidence="1" id="KW-0472">Membrane</keyword>
<feature type="transmembrane region" description="Helical" evidence="1">
    <location>
        <begin position="28"/>
        <end position="44"/>
    </location>
</feature>
<keyword evidence="1" id="KW-0812">Transmembrane</keyword>
<name>A0A511J1J8_9ENTE</name>
<protein>
    <submittedName>
        <fullName evidence="2">Uncharacterized protein</fullName>
    </submittedName>
</protein>
<dbReference type="AlphaFoldDB" id="A0A511J1J8"/>
<comment type="caution">
    <text evidence="2">The sequence shown here is derived from an EMBL/GenBank/DDBJ whole genome shotgun (WGS) entry which is preliminary data.</text>
</comment>
<evidence type="ECO:0000313" key="2">
    <source>
        <dbReference type="EMBL" id="GEL91862.1"/>
    </source>
</evidence>
<proteinExistence type="predicted"/>
<reference evidence="2 3" key="1">
    <citation type="submission" date="2019-07" db="EMBL/GenBank/DDBJ databases">
        <title>Whole genome shotgun sequence of Enterococcus villorum NBRC 100699.</title>
        <authorList>
            <person name="Hosoyama A."/>
            <person name="Uohara A."/>
            <person name="Ohji S."/>
            <person name="Ichikawa N."/>
        </authorList>
    </citation>
    <scope>NUCLEOTIDE SEQUENCE [LARGE SCALE GENOMIC DNA]</scope>
    <source>
        <strain evidence="2 3">NBRC 100699</strain>
    </source>
</reference>
<gene>
    <name evidence="2" type="ORF">EVI01_11990</name>
</gene>
<keyword evidence="1" id="KW-1133">Transmembrane helix</keyword>
<dbReference type="Proteomes" id="UP000321830">
    <property type="component" value="Unassembled WGS sequence"/>
</dbReference>
<sequence length="46" mass="5258">MMDKKKLNIGMTTSIVTILIYLDRQQCGFLVIVLTLLAPFFVALRK</sequence>
<dbReference type="EMBL" id="BJWF01000011">
    <property type="protein sequence ID" value="GEL91862.1"/>
    <property type="molecule type" value="Genomic_DNA"/>
</dbReference>
<evidence type="ECO:0000313" key="3">
    <source>
        <dbReference type="Proteomes" id="UP000321830"/>
    </source>
</evidence>
<accession>A0A511J1J8</accession>
<organism evidence="2 3">
    <name type="scientific">Enterococcus villorum</name>
    <dbReference type="NCBI Taxonomy" id="112904"/>
    <lineage>
        <taxon>Bacteria</taxon>
        <taxon>Bacillati</taxon>
        <taxon>Bacillota</taxon>
        <taxon>Bacilli</taxon>
        <taxon>Lactobacillales</taxon>
        <taxon>Enterococcaceae</taxon>
        <taxon>Enterococcus</taxon>
    </lineage>
</organism>
<evidence type="ECO:0000256" key="1">
    <source>
        <dbReference type="SAM" id="Phobius"/>
    </source>
</evidence>